<dbReference type="EMBL" id="JBHYTS010000006">
    <property type="protein sequence ID" value="MFE1750062.1"/>
    <property type="molecule type" value="Genomic_DNA"/>
</dbReference>
<evidence type="ECO:0000259" key="1">
    <source>
        <dbReference type="Pfam" id="PF04149"/>
    </source>
</evidence>
<evidence type="ECO:0000313" key="2">
    <source>
        <dbReference type="EMBL" id="MFE1750062.1"/>
    </source>
</evidence>
<feature type="domain" description="DUF397" evidence="1">
    <location>
        <begin position="6"/>
        <end position="58"/>
    </location>
</feature>
<evidence type="ECO:0000313" key="3">
    <source>
        <dbReference type="Proteomes" id="UP001599756"/>
    </source>
</evidence>
<accession>A0ABW6H0D3</accession>
<dbReference type="InterPro" id="IPR007278">
    <property type="entry name" value="DUF397"/>
</dbReference>
<keyword evidence="3" id="KW-1185">Reference proteome</keyword>
<dbReference type="Proteomes" id="UP001599756">
    <property type="component" value="Unassembled WGS sequence"/>
</dbReference>
<protein>
    <submittedName>
        <fullName evidence="2">DUF397 domain-containing protein</fullName>
    </submittedName>
</protein>
<comment type="caution">
    <text evidence="2">The sequence shown here is derived from an EMBL/GenBank/DDBJ whole genome shotgun (WGS) entry which is preliminary data.</text>
</comment>
<dbReference type="Pfam" id="PF04149">
    <property type="entry name" value="DUF397"/>
    <property type="match status" value="1"/>
</dbReference>
<reference evidence="2 3" key="1">
    <citation type="submission" date="2024-09" db="EMBL/GenBank/DDBJ databases">
        <title>The Natural Products Discovery Center: Release of the First 8490 Sequenced Strains for Exploring Actinobacteria Biosynthetic Diversity.</title>
        <authorList>
            <person name="Kalkreuter E."/>
            <person name="Kautsar S.A."/>
            <person name="Yang D."/>
            <person name="Bader C.D."/>
            <person name="Teijaro C.N."/>
            <person name="Fluegel L."/>
            <person name="Davis C.M."/>
            <person name="Simpson J.R."/>
            <person name="Lauterbach L."/>
            <person name="Steele A.D."/>
            <person name="Gui C."/>
            <person name="Meng S."/>
            <person name="Li G."/>
            <person name="Viehrig K."/>
            <person name="Ye F."/>
            <person name="Su P."/>
            <person name="Kiefer A.F."/>
            <person name="Nichols A."/>
            <person name="Cepeda A.J."/>
            <person name="Yan W."/>
            <person name="Fan B."/>
            <person name="Jiang Y."/>
            <person name="Adhikari A."/>
            <person name="Zheng C.-J."/>
            <person name="Schuster L."/>
            <person name="Cowan T.M."/>
            <person name="Smanski M.J."/>
            <person name="Chevrette M.G."/>
            <person name="De Carvalho L.P.S."/>
            <person name="Shen B."/>
        </authorList>
    </citation>
    <scope>NUCLEOTIDE SEQUENCE [LARGE SCALE GENOMIC DNA]</scope>
    <source>
        <strain evidence="2 3">NPDC059500</strain>
    </source>
</reference>
<organism evidence="2 3">
    <name type="scientific">Streptomyces anandii</name>
    <dbReference type="NCBI Taxonomy" id="285454"/>
    <lineage>
        <taxon>Bacteria</taxon>
        <taxon>Bacillati</taxon>
        <taxon>Actinomycetota</taxon>
        <taxon>Actinomycetes</taxon>
        <taxon>Kitasatosporales</taxon>
        <taxon>Streptomycetaceae</taxon>
        <taxon>Streptomyces</taxon>
    </lineage>
</organism>
<name>A0ABW6H0D3_9ACTN</name>
<gene>
    <name evidence="2" type="ORF">ACFW88_05870</name>
</gene>
<sequence length="59" mass="6280">MSEALWFKSSYSNATGGDCLEVAPDFPGLVPLRDSKVPDGPVVLLRAPAWASFLDSLKG</sequence>
<dbReference type="RefSeq" id="WP_381800778.1">
    <property type="nucleotide sequence ID" value="NZ_JBHYTS010000006.1"/>
</dbReference>
<proteinExistence type="predicted"/>